<accession>A0A518DKD7</accession>
<feature type="chain" id="PRO_5021907360" description="Alpha/beta hydrolase family protein" evidence="1">
    <location>
        <begin position="21"/>
        <end position="534"/>
    </location>
</feature>
<organism evidence="2 3">
    <name type="scientific">Lignipirellula cremea</name>
    <dbReference type="NCBI Taxonomy" id="2528010"/>
    <lineage>
        <taxon>Bacteria</taxon>
        <taxon>Pseudomonadati</taxon>
        <taxon>Planctomycetota</taxon>
        <taxon>Planctomycetia</taxon>
        <taxon>Pirellulales</taxon>
        <taxon>Pirellulaceae</taxon>
        <taxon>Lignipirellula</taxon>
    </lineage>
</organism>
<dbReference type="AlphaFoldDB" id="A0A518DKD7"/>
<dbReference type="KEGG" id="lcre:Pla8534_00420"/>
<dbReference type="Gene3D" id="3.40.50.1820">
    <property type="entry name" value="alpha/beta hydrolase"/>
    <property type="match status" value="1"/>
</dbReference>
<reference evidence="2 3" key="1">
    <citation type="submission" date="2019-02" db="EMBL/GenBank/DDBJ databases">
        <title>Deep-cultivation of Planctomycetes and their phenomic and genomic characterization uncovers novel biology.</title>
        <authorList>
            <person name="Wiegand S."/>
            <person name="Jogler M."/>
            <person name="Boedeker C."/>
            <person name="Pinto D."/>
            <person name="Vollmers J."/>
            <person name="Rivas-Marin E."/>
            <person name="Kohn T."/>
            <person name="Peeters S.H."/>
            <person name="Heuer A."/>
            <person name="Rast P."/>
            <person name="Oberbeckmann S."/>
            <person name="Bunk B."/>
            <person name="Jeske O."/>
            <person name="Meyerdierks A."/>
            <person name="Storesund J.E."/>
            <person name="Kallscheuer N."/>
            <person name="Luecker S."/>
            <person name="Lage O.M."/>
            <person name="Pohl T."/>
            <person name="Merkel B.J."/>
            <person name="Hornburger P."/>
            <person name="Mueller R.-W."/>
            <person name="Bruemmer F."/>
            <person name="Labrenz M."/>
            <person name="Spormann A.M."/>
            <person name="Op den Camp H."/>
            <person name="Overmann J."/>
            <person name="Amann R."/>
            <person name="Jetten M.S.M."/>
            <person name="Mascher T."/>
            <person name="Medema M.H."/>
            <person name="Devos D.P."/>
            <person name="Kaster A.-K."/>
            <person name="Ovreas L."/>
            <person name="Rohde M."/>
            <person name="Galperin M.Y."/>
            <person name="Jogler C."/>
        </authorList>
    </citation>
    <scope>NUCLEOTIDE SEQUENCE [LARGE SCALE GENOMIC DNA]</scope>
    <source>
        <strain evidence="2 3">Pla85_3_4</strain>
    </source>
</reference>
<evidence type="ECO:0000256" key="1">
    <source>
        <dbReference type="SAM" id="SignalP"/>
    </source>
</evidence>
<keyword evidence="1" id="KW-0732">Signal</keyword>
<sequence length="534" mass="58547" precursor="true">MRQVVFAVALFLLSASCAPAAVFQYATPVETRQGERMAYLWVPPKAEQIRGVVMGGMTLMEREFAQDARIRAACAEEQLAIVFLKCGLGATDIQHVLDRFARVSGYQELSVAPLMFVGHSAGGPQARLRAREFADRCFGLVQYRGADPGDVDHDGTEGIPPGIPALMMIGQFDEFGKIGRDENGIENWEKDRDKLALFRTKNQRNLGSILVEPGAGHFAWSDRNAEYLALFLPRAARARIPASWPMDARKPVALIPVDPASGWLTDLTIKTPGKFAPAPYSQYQGDKENAAWHFDKTMAEATVAYHQGIERQDQFITWNDPHKVSAGARNFFDRIAWIGDGQTFEVHPAYAKIYPQQSSGRGARWGKAGEAVGHAHVPIRIKQVSGPIIAVGNNTFRVRYNELAPAAESARVTFMAFSEGDDEYRYTERVGMISQLALTAGKPQTLTFPSIGNLQPDSPPVELKAAADSGLPVEYHIAFGPARIADGKLAIAELPGRTSYPIVIKVVAYQFGRGADPLVQAASPVEQSLEIRRP</sequence>
<proteinExistence type="predicted"/>
<dbReference type="EMBL" id="CP036433">
    <property type="protein sequence ID" value="QDU92297.1"/>
    <property type="molecule type" value="Genomic_DNA"/>
</dbReference>
<evidence type="ECO:0000313" key="2">
    <source>
        <dbReference type="EMBL" id="QDU92297.1"/>
    </source>
</evidence>
<dbReference type="InterPro" id="IPR029058">
    <property type="entry name" value="AB_hydrolase_fold"/>
</dbReference>
<protein>
    <recommendedName>
        <fullName evidence="4">Alpha/beta hydrolase family protein</fullName>
    </recommendedName>
</protein>
<dbReference type="Proteomes" id="UP000317648">
    <property type="component" value="Chromosome"/>
</dbReference>
<evidence type="ECO:0000313" key="3">
    <source>
        <dbReference type="Proteomes" id="UP000317648"/>
    </source>
</evidence>
<keyword evidence="3" id="KW-1185">Reference proteome</keyword>
<feature type="signal peptide" evidence="1">
    <location>
        <begin position="1"/>
        <end position="20"/>
    </location>
</feature>
<dbReference type="PROSITE" id="PS51257">
    <property type="entry name" value="PROKAR_LIPOPROTEIN"/>
    <property type="match status" value="1"/>
</dbReference>
<dbReference type="SUPFAM" id="SSF53474">
    <property type="entry name" value="alpha/beta-Hydrolases"/>
    <property type="match status" value="1"/>
</dbReference>
<gene>
    <name evidence="2" type="ORF">Pla8534_00420</name>
</gene>
<name>A0A518DKD7_9BACT</name>
<evidence type="ECO:0008006" key="4">
    <source>
        <dbReference type="Google" id="ProtNLM"/>
    </source>
</evidence>